<evidence type="ECO:0000313" key="1">
    <source>
        <dbReference type="EMBL" id="OAT12076.1"/>
    </source>
</evidence>
<dbReference type="Proteomes" id="UP000002038">
    <property type="component" value="Unassembled WGS sequence"/>
</dbReference>
<protein>
    <submittedName>
        <fullName evidence="1">Uncharacterized protein</fullName>
    </submittedName>
</protein>
<keyword evidence="2" id="KW-1185">Reference proteome</keyword>
<organism evidence="1 2">
    <name type="scientific">Blastomyces gilchristii (strain SLH14081)</name>
    <name type="common">Blastomyces dermatitidis</name>
    <dbReference type="NCBI Taxonomy" id="559298"/>
    <lineage>
        <taxon>Eukaryota</taxon>
        <taxon>Fungi</taxon>
        <taxon>Dikarya</taxon>
        <taxon>Ascomycota</taxon>
        <taxon>Pezizomycotina</taxon>
        <taxon>Eurotiomycetes</taxon>
        <taxon>Eurotiomycetidae</taxon>
        <taxon>Onygenales</taxon>
        <taxon>Ajellomycetaceae</taxon>
        <taxon>Blastomyces</taxon>
    </lineage>
</organism>
<sequence>MTNVLGIRYGSEIRTKSENTTGFGTKDGEVIEAGVELEQWNKSSGQCEALVSTDIQLDIC</sequence>
<dbReference type="AlphaFoldDB" id="A0A179UVD0"/>
<dbReference type="RefSeq" id="XP_031580199.1">
    <property type="nucleotide sequence ID" value="XM_031725300.1"/>
</dbReference>
<gene>
    <name evidence="1" type="ORF">BDBG_17619</name>
</gene>
<name>A0A179UVD0_BLAGS</name>
<dbReference type="KEGG" id="bgh:BDBG_17619"/>
<proteinExistence type="predicted"/>
<evidence type="ECO:0000313" key="2">
    <source>
        <dbReference type="Proteomes" id="UP000002038"/>
    </source>
</evidence>
<reference evidence="2" key="1">
    <citation type="journal article" date="2015" name="PLoS Genet.">
        <title>The dynamic genome and transcriptome of the human fungal pathogen Blastomyces and close relative Emmonsia.</title>
        <authorList>
            <person name="Munoz J.F."/>
            <person name="Gauthier G.M."/>
            <person name="Desjardins C.A."/>
            <person name="Gallo J.E."/>
            <person name="Holder J."/>
            <person name="Sullivan T.D."/>
            <person name="Marty A.J."/>
            <person name="Carmen J.C."/>
            <person name="Chen Z."/>
            <person name="Ding L."/>
            <person name="Gujja S."/>
            <person name="Magrini V."/>
            <person name="Misas E."/>
            <person name="Mitreva M."/>
            <person name="Priest M."/>
            <person name="Saif S."/>
            <person name="Whiston E.A."/>
            <person name="Young S."/>
            <person name="Zeng Q."/>
            <person name="Goldman W.E."/>
            <person name="Mardis E.R."/>
            <person name="Taylor J.W."/>
            <person name="McEwen J.G."/>
            <person name="Clay O.K."/>
            <person name="Klein B.S."/>
            <person name="Cuomo C.A."/>
        </authorList>
    </citation>
    <scope>NUCLEOTIDE SEQUENCE [LARGE SCALE GENOMIC DNA]</scope>
    <source>
        <strain evidence="2">SLH14081</strain>
    </source>
</reference>
<dbReference type="GeneID" id="42529259"/>
<dbReference type="VEuPathDB" id="FungiDB:BDBG_17619"/>
<accession>A0A179UVD0</accession>
<dbReference type="EMBL" id="GG657466">
    <property type="protein sequence ID" value="OAT12076.1"/>
    <property type="molecule type" value="Genomic_DNA"/>
</dbReference>